<reference evidence="1 2" key="1">
    <citation type="journal article" date="2014" name="Nat. Commun.">
        <title>Multiple recent horizontal transfers of a large genomic region in cheese making fungi.</title>
        <authorList>
            <person name="Cheeseman K."/>
            <person name="Ropars J."/>
            <person name="Renault P."/>
            <person name="Dupont J."/>
            <person name="Gouzy J."/>
            <person name="Branca A."/>
            <person name="Abraham A.L."/>
            <person name="Ceppi M."/>
            <person name="Conseiller E."/>
            <person name="Debuchy R."/>
            <person name="Malagnac F."/>
            <person name="Goarin A."/>
            <person name="Silar P."/>
            <person name="Lacoste S."/>
            <person name="Sallet E."/>
            <person name="Bensimon A."/>
            <person name="Giraud T."/>
            <person name="Brygoo Y."/>
        </authorList>
    </citation>
    <scope>NUCLEOTIDE SEQUENCE [LARGE SCALE GENOMIC DNA]</scope>
    <source>
        <strain evidence="2">FM 013</strain>
    </source>
</reference>
<evidence type="ECO:0000313" key="2">
    <source>
        <dbReference type="Proteomes" id="UP000053732"/>
    </source>
</evidence>
<dbReference type="InterPro" id="IPR036188">
    <property type="entry name" value="FAD/NAD-bd_sf"/>
</dbReference>
<organism evidence="1 2">
    <name type="scientific">Penicillium camemberti (strain FM 013)</name>
    <dbReference type="NCBI Taxonomy" id="1429867"/>
    <lineage>
        <taxon>Eukaryota</taxon>
        <taxon>Fungi</taxon>
        <taxon>Dikarya</taxon>
        <taxon>Ascomycota</taxon>
        <taxon>Pezizomycotina</taxon>
        <taxon>Eurotiomycetes</taxon>
        <taxon>Eurotiomycetidae</taxon>
        <taxon>Eurotiales</taxon>
        <taxon>Aspergillaceae</taxon>
        <taxon>Penicillium</taxon>
    </lineage>
</organism>
<protein>
    <submittedName>
        <fullName evidence="1">Str. FM013</fullName>
    </submittedName>
</protein>
<keyword evidence="2" id="KW-1185">Reference proteome</keyword>
<dbReference type="AlphaFoldDB" id="A0A0G4PBJ2"/>
<dbReference type="Gene3D" id="3.50.50.60">
    <property type="entry name" value="FAD/NAD(P)-binding domain"/>
    <property type="match status" value="1"/>
</dbReference>
<evidence type="ECO:0000313" key="1">
    <source>
        <dbReference type="EMBL" id="CRL23639.1"/>
    </source>
</evidence>
<sequence length="45" mass="5195">MNSYLGCGCDKFALQPEIHQYFVSVANKYNLRPHMRFDSVVKSAE</sequence>
<proteinExistence type="predicted"/>
<name>A0A0G4PBJ2_PENC3</name>
<dbReference type="Proteomes" id="UP000053732">
    <property type="component" value="Unassembled WGS sequence"/>
</dbReference>
<dbReference type="EMBL" id="HG793143">
    <property type="protein sequence ID" value="CRL23639.1"/>
    <property type="molecule type" value="Genomic_DNA"/>
</dbReference>
<accession>A0A0G4PBJ2</accession>
<gene>
    <name evidence="1" type="ORF">PCAMFM013_S010g000077</name>
</gene>